<name>A0AB40B5I8_DIOCR</name>
<sequence>MESLPPRKPPNPTLPYREDCWSEGETSKLVDAWDNRYIELSWGNLGKYWQKVANAVNSRPVGAPPLTKVQYKNRIDTLKKKYKVKKAGIVDSGNALISQCQFFTRLDALIGSSISRSRKPSPPSPPPPLALPLPYHQKSSPLSLPTADAVSSRPEKRHPPVLPLMNDSFRRRFTAVVAAAED</sequence>
<evidence type="ECO:0000256" key="1">
    <source>
        <dbReference type="SAM" id="MobiDB-lite"/>
    </source>
</evidence>
<evidence type="ECO:0000259" key="2">
    <source>
        <dbReference type="Pfam" id="PF13837"/>
    </source>
</evidence>
<dbReference type="GO" id="GO:0000976">
    <property type="term" value="F:transcription cis-regulatory region binding"/>
    <property type="evidence" value="ECO:0007669"/>
    <property type="project" value="TreeGrafter"/>
</dbReference>
<dbReference type="GeneID" id="120258617"/>
<feature type="compositionally biased region" description="Pro residues" evidence="1">
    <location>
        <begin position="120"/>
        <end position="131"/>
    </location>
</feature>
<keyword evidence="3" id="KW-1185">Reference proteome</keyword>
<organism evidence="3 4">
    <name type="scientific">Dioscorea cayennensis subsp. rotundata</name>
    <name type="common">White Guinea yam</name>
    <name type="synonym">Dioscorea rotundata</name>
    <dbReference type="NCBI Taxonomy" id="55577"/>
    <lineage>
        <taxon>Eukaryota</taxon>
        <taxon>Viridiplantae</taxon>
        <taxon>Streptophyta</taxon>
        <taxon>Embryophyta</taxon>
        <taxon>Tracheophyta</taxon>
        <taxon>Spermatophyta</taxon>
        <taxon>Magnoliopsida</taxon>
        <taxon>Liliopsida</taxon>
        <taxon>Dioscoreales</taxon>
        <taxon>Dioscoreaceae</taxon>
        <taxon>Dioscorea</taxon>
    </lineage>
</organism>
<feature type="region of interest" description="Disordered" evidence="1">
    <location>
        <begin position="114"/>
        <end position="163"/>
    </location>
</feature>
<feature type="domain" description="Myb/SANT-like DNA-binding" evidence="2">
    <location>
        <begin position="19"/>
        <end position="109"/>
    </location>
</feature>
<dbReference type="AlphaFoldDB" id="A0AB40B5I8"/>
<dbReference type="Proteomes" id="UP001515500">
    <property type="component" value="Chromosome 4"/>
</dbReference>
<evidence type="ECO:0000313" key="4">
    <source>
        <dbReference type="RefSeq" id="XP_039122009.1"/>
    </source>
</evidence>
<dbReference type="InterPro" id="IPR044823">
    <property type="entry name" value="ASIL1/2-like"/>
</dbReference>
<dbReference type="InterPro" id="IPR044822">
    <property type="entry name" value="Myb_DNA-bind_4"/>
</dbReference>
<evidence type="ECO:0000313" key="3">
    <source>
        <dbReference type="Proteomes" id="UP001515500"/>
    </source>
</evidence>
<protein>
    <submittedName>
        <fullName evidence="4">Trihelix transcription factor ASIL2-like</fullName>
    </submittedName>
</protein>
<proteinExistence type="predicted"/>
<dbReference type="GO" id="GO:0005634">
    <property type="term" value="C:nucleus"/>
    <property type="evidence" value="ECO:0007669"/>
    <property type="project" value="TreeGrafter"/>
</dbReference>
<dbReference type="RefSeq" id="XP_039122009.1">
    <property type="nucleotide sequence ID" value="XM_039266075.1"/>
</dbReference>
<accession>A0AB40B5I8</accession>
<dbReference type="PANTHER" id="PTHR31307:SF16">
    <property type="entry name" value="OS05G0560600 PROTEIN"/>
    <property type="match status" value="1"/>
</dbReference>
<dbReference type="PANTHER" id="PTHR31307">
    <property type="entry name" value="TRIHELIX TRANSCRIPTION FACTOR ASIL2"/>
    <property type="match status" value="1"/>
</dbReference>
<reference evidence="4" key="1">
    <citation type="submission" date="2025-08" db="UniProtKB">
        <authorList>
            <consortium name="RefSeq"/>
        </authorList>
    </citation>
    <scope>IDENTIFICATION</scope>
</reference>
<gene>
    <name evidence="4" type="primary">LOC120258617</name>
</gene>
<dbReference type="Pfam" id="PF13837">
    <property type="entry name" value="Myb_DNA-bind_4"/>
    <property type="match status" value="1"/>
</dbReference>